<name>A0A1S4LSN9_IXOSC</name>
<dbReference type="VEuPathDB" id="VectorBase:ISCW018595"/>
<protein>
    <submittedName>
        <fullName evidence="2">Uncharacterized protein</fullName>
    </submittedName>
</protein>
<dbReference type="InParanoid" id="A0A1S4LSN9"/>
<feature type="compositionally biased region" description="Basic and acidic residues" evidence="1">
    <location>
        <begin position="140"/>
        <end position="149"/>
    </location>
</feature>
<dbReference type="EnsemblMetazoa" id="ISCW018595-RA">
    <property type="protein sequence ID" value="ISCW018595-PA"/>
    <property type="gene ID" value="ISCW018595"/>
</dbReference>
<accession>A0A1S4LSN9</accession>
<feature type="region of interest" description="Disordered" evidence="1">
    <location>
        <begin position="76"/>
        <end position="149"/>
    </location>
</feature>
<keyword evidence="3" id="KW-1185">Reference proteome</keyword>
<dbReference type="AlphaFoldDB" id="A0A1S4LSN9"/>
<dbReference type="VEuPathDB" id="VectorBase:ISCI018595"/>
<dbReference type="Proteomes" id="UP000001555">
    <property type="component" value="Unassembled WGS sequence"/>
</dbReference>
<evidence type="ECO:0000256" key="1">
    <source>
        <dbReference type="SAM" id="MobiDB-lite"/>
    </source>
</evidence>
<dbReference type="EMBL" id="ABJB010413964">
    <property type="status" value="NOT_ANNOTATED_CDS"/>
    <property type="molecule type" value="Genomic_DNA"/>
</dbReference>
<organism evidence="2 3">
    <name type="scientific">Ixodes scapularis</name>
    <name type="common">Black-legged tick</name>
    <name type="synonym">Deer tick</name>
    <dbReference type="NCBI Taxonomy" id="6945"/>
    <lineage>
        <taxon>Eukaryota</taxon>
        <taxon>Metazoa</taxon>
        <taxon>Ecdysozoa</taxon>
        <taxon>Arthropoda</taxon>
        <taxon>Chelicerata</taxon>
        <taxon>Arachnida</taxon>
        <taxon>Acari</taxon>
        <taxon>Parasitiformes</taxon>
        <taxon>Ixodida</taxon>
        <taxon>Ixodoidea</taxon>
        <taxon>Ixodidae</taxon>
        <taxon>Ixodinae</taxon>
        <taxon>Ixodes</taxon>
    </lineage>
</organism>
<evidence type="ECO:0000313" key="2">
    <source>
        <dbReference type="EnsemblMetazoa" id="ISCW018595-PA"/>
    </source>
</evidence>
<reference evidence="3" key="1">
    <citation type="submission" date="2008-03" db="EMBL/GenBank/DDBJ databases">
        <title>Annotation of Ixodes scapularis.</title>
        <authorList>
            <consortium name="Ixodes scapularis Genome Project Consortium"/>
            <person name="Caler E."/>
            <person name="Hannick L.I."/>
            <person name="Bidwell S."/>
            <person name="Joardar V."/>
            <person name="Thiagarajan M."/>
            <person name="Amedeo P."/>
            <person name="Galinsky K.J."/>
            <person name="Schobel S."/>
            <person name="Inman J."/>
            <person name="Hostetler J."/>
            <person name="Miller J."/>
            <person name="Hammond M."/>
            <person name="Megy K."/>
            <person name="Lawson D."/>
            <person name="Kodira C."/>
            <person name="Sutton G."/>
            <person name="Meyer J."/>
            <person name="Hill C.A."/>
            <person name="Birren B."/>
            <person name="Nene V."/>
            <person name="Collins F."/>
            <person name="Alarcon-Chaidez F."/>
            <person name="Wikel S."/>
            <person name="Strausberg R."/>
        </authorList>
    </citation>
    <scope>NUCLEOTIDE SEQUENCE [LARGE SCALE GENOMIC DNA]</scope>
    <source>
        <strain evidence="3">Wikel</strain>
    </source>
</reference>
<reference evidence="2" key="2">
    <citation type="submission" date="2020-05" db="UniProtKB">
        <authorList>
            <consortium name="EnsemblMetazoa"/>
        </authorList>
    </citation>
    <scope>IDENTIFICATION</scope>
    <source>
        <strain evidence="2">wikel</strain>
    </source>
</reference>
<proteinExistence type="predicted"/>
<sequence length="149" mass="16185">QPTRLRCAGTPVGRAPPRSLAVAHYWRLCETARIGDLRVGEAPSAKQDRCTPTRRVVAPSSSSFFLSSFPPLRTTFSRHGSRTKFRAPSAASAQRGSPAAGTSRPPSLLACATRHQSRTARGVLASQTLNEEKKKKKESKRYADEAVPN</sequence>
<evidence type="ECO:0000313" key="3">
    <source>
        <dbReference type="Proteomes" id="UP000001555"/>
    </source>
</evidence>